<dbReference type="OrthoDB" id="185373at2759"/>
<evidence type="ECO:0000256" key="2">
    <source>
        <dbReference type="SAM" id="MobiDB-lite"/>
    </source>
</evidence>
<dbReference type="VEuPathDB" id="TriTrypDB:BSAL_24295"/>
<protein>
    <recommendedName>
        <fullName evidence="5">Pentatricopeptide repeat protein</fullName>
    </recommendedName>
</protein>
<dbReference type="InterPro" id="IPR002885">
    <property type="entry name" value="PPR_rpt"/>
</dbReference>
<proteinExistence type="predicted"/>
<evidence type="ECO:0000313" key="3">
    <source>
        <dbReference type="EMBL" id="CUG89963.1"/>
    </source>
</evidence>
<evidence type="ECO:0000256" key="1">
    <source>
        <dbReference type="ARBA" id="ARBA00022737"/>
    </source>
</evidence>
<dbReference type="InterPro" id="IPR011990">
    <property type="entry name" value="TPR-like_helical_dom_sf"/>
</dbReference>
<evidence type="ECO:0008006" key="5">
    <source>
        <dbReference type="Google" id="ProtNLM"/>
    </source>
</evidence>
<keyword evidence="1" id="KW-0677">Repeat</keyword>
<dbReference type="Gene3D" id="1.25.40.10">
    <property type="entry name" value="Tetratricopeptide repeat domain"/>
    <property type="match status" value="1"/>
</dbReference>
<dbReference type="OMA" id="KQTQNDG"/>
<dbReference type="Proteomes" id="UP000051952">
    <property type="component" value="Unassembled WGS sequence"/>
</dbReference>
<dbReference type="EMBL" id="CYKH01001782">
    <property type="protein sequence ID" value="CUG89963.1"/>
    <property type="molecule type" value="Genomic_DNA"/>
</dbReference>
<dbReference type="PANTHER" id="PTHR47447:SF17">
    <property type="entry name" value="OS12G0638900 PROTEIN"/>
    <property type="match status" value="1"/>
</dbReference>
<feature type="region of interest" description="Disordered" evidence="2">
    <location>
        <begin position="1"/>
        <end position="23"/>
    </location>
</feature>
<reference evidence="4" key="1">
    <citation type="submission" date="2015-09" db="EMBL/GenBank/DDBJ databases">
        <authorList>
            <consortium name="Pathogen Informatics"/>
        </authorList>
    </citation>
    <scope>NUCLEOTIDE SEQUENCE [LARGE SCALE GENOMIC DNA]</scope>
    <source>
        <strain evidence="4">Lake Konstanz</strain>
    </source>
</reference>
<evidence type="ECO:0000313" key="4">
    <source>
        <dbReference type="Proteomes" id="UP000051952"/>
    </source>
</evidence>
<name>A0A0S4JIR6_BODSA</name>
<organism evidence="3 4">
    <name type="scientific">Bodo saltans</name>
    <name type="common">Flagellated protozoan</name>
    <dbReference type="NCBI Taxonomy" id="75058"/>
    <lineage>
        <taxon>Eukaryota</taxon>
        <taxon>Discoba</taxon>
        <taxon>Euglenozoa</taxon>
        <taxon>Kinetoplastea</taxon>
        <taxon>Metakinetoplastina</taxon>
        <taxon>Eubodonida</taxon>
        <taxon>Bodonidae</taxon>
        <taxon>Bodo</taxon>
    </lineage>
</organism>
<dbReference type="Pfam" id="PF13812">
    <property type="entry name" value="PPR_3"/>
    <property type="match status" value="1"/>
</dbReference>
<accession>A0A0S4JIR6</accession>
<gene>
    <name evidence="3" type="ORF">BSAL_24295</name>
</gene>
<sequence length="572" mass="64246">MSQEVTPSSPLGASGEPSMPSEPRHPILLTCSRLFDAFKGGNNCEVLQAFDELQMLELEEFPEFRSEVLSAWGRGILTAAQMCSDDVEHLQEMIEDYEGRFNTSSAFLRALMIDGSNPAEVLERFFSEQPPPSPTSDDEATPVTGRTSIATQDDNLGDAQLPPLPPKVLFGGARANYIIDSIDSVTEKFRNFSCQEAVAVMSLASRLNVLHFLPAKLIEKLQRPYIARMKTKTEDVELVFTEMMEAGLKPVNAFPFTFVFMKQQPTKPLLDHYYISMLSCGVKPMDSSLRVLLRNPSLTKEERFFVKRRMDGGSEIEVWYDKRLSQLNSIEYEGVLEDASRLVQCMIFDGVIPNKIIFNKIIRMAKNDPGLAEAWYKKMIDMGVQPNAATFTTMISLWKHHKLTDSVDRWISEMNARGMQLDTANYVSLLEGYVKSSNRSRAQSCFKALLARNDTSAHTYNCIMGLGPFDWAFGCLAAMLSDGFEPSNQAKETLVSLAKDEISNSIIDELAAAGWRKRGILTSTQLVAPPRGTTPSLQDCMRLMMREMKMSDEEMKRRSELLTAEVDLAKRT</sequence>
<dbReference type="PANTHER" id="PTHR47447">
    <property type="entry name" value="OS03G0856100 PROTEIN"/>
    <property type="match status" value="1"/>
</dbReference>
<keyword evidence="4" id="KW-1185">Reference proteome</keyword>
<feature type="compositionally biased region" description="Polar residues" evidence="2">
    <location>
        <begin position="1"/>
        <end position="11"/>
    </location>
</feature>
<dbReference type="AlphaFoldDB" id="A0A0S4JIR6"/>